<feature type="transmembrane region" description="Helical" evidence="1">
    <location>
        <begin position="143"/>
        <end position="164"/>
    </location>
</feature>
<evidence type="ECO:0000313" key="2">
    <source>
        <dbReference type="EMBL" id="SKA87068.1"/>
    </source>
</evidence>
<feature type="transmembrane region" description="Helical" evidence="1">
    <location>
        <begin position="53"/>
        <end position="76"/>
    </location>
</feature>
<name>A0A1T4XD49_9GAMM</name>
<feature type="transmembrane region" description="Helical" evidence="1">
    <location>
        <begin position="82"/>
        <end position="102"/>
    </location>
</feature>
<accession>A0A1T4XD49</accession>
<keyword evidence="3" id="KW-1185">Reference proteome</keyword>
<proteinExistence type="predicted"/>
<dbReference type="AlphaFoldDB" id="A0A1T4XD49"/>
<gene>
    <name evidence="2" type="ORF">SAMN02745130_02785</name>
</gene>
<sequence>MIKQPLLITLIDLTIFQAIWWLGVLVGQAALLSLVLLLCLHLVLINQHLQRDLLALLVLAPLGWMLDLSLQAWGFWSLQTALPFWLLMIWAGFILSLFYSLAWLAKLPIFIQSLIGGIGGALSYLAGFKLGAISFIYPVFNTSLGLFFIWALFLPLLILGLDLFEGSDD</sequence>
<dbReference type="Pfam" id="PF11086">
    <property type="entry name" value="DUF2878"/>
    <property type="match status" value="1"/>
</dbReference>
<dbReference type="EMBL" id="FUYB01000015">
    <property type="protein sequence ID" value="SKA87068.1"/>
    <property type="molecule type" value="Genomic_DNA"/>
</dbReference>
<dbReference type="Proteomes" id="UP000190460">
    <property type="component" value="Unassembled WGS sequence"/>
</dbReference>
<organism evidence="2 3">
    <name type="scientific">Thiothrix eikelboomii</name>
    <dbReference type="NCBI Taxonomy" id="92487"/>
    <lineage>
        <taxon>Bacteria</taxon>
        <taxon>Pseudomonadati</taxon>
        <taxon>Pseudomonadota</taxon>
        <taxon>Gammaproteobacteria</taxon>
        <taxon>Thiotrichales</taxon>
        <taxon>Thiotrichaceae</taxon>
        <taxon>Thiothrix</taxon>
    </lineage>
</organism>
<dbReference type="OrthoDB" id="21939at2"/>
<keyword evidence="1" id="KW-0812">Transmembrane</keyword>
<dbReference type="InterPro" id="IPR021306">
    <property type="entry name" value="DUF2878"/>
</dbReference>
<reference evidence="3" key="1">
    <citation type="submission" date="2017-02" db="EMBL/GenBank/DDBJ databases">
        <authorList>
            <person name="Varghese N."/>
            <person name="Submissions S."/>
        </authorList>
    </citation>
    <scope>NUCLEOTIDE SEQUENCE [LARGE SCALE GENOMIC DNA]</scope>
    <source>
        <strain evidence="3">ATCC 49788</strain>
    </source>
</reference>
<evidence type="ECO:0008006" key="4">
    <source>
        <dbReference type="Google" id="ProtNLM"/>
    </source>
</evidence>
<dbReference type="RefSeq" id="WP_078923236.1">
    <property type="nucleotide sequence ID" value="NZ_FUYB01000015.1"/>
</dbReference>
<protein>
    <recommendedName>
        <fullName evidence="4">DUF2878 domain-containing protein</fullName>
    </recommendedName>
</protein>
<feature type="transmembrane region" description="Helical" evidence="1">
    <location>
        <begin position="20"/>
        <end position="44"/>
    </location>
</feature>
<evidence type="ECO:0000313" key="3">
    <source>
        <dbReference type="Proteomes" id="UP000190460"/>
    </source>
</evidence>
<dbReference type="STRING" id="92487.SAMN02745130_02785"/>
<keyword evidence="1" id="KW-1133">Transmembrane helix</keyword>
<feature type="transmembrane region" description="Helical" evidence="1">
    <location>
        <begin position="114"/>
        <end position="137"/>
    </location>
</feature>
<keyword evidence="1" id="KW-0472">Membrane</keyword>
<evidence type="ECO:0000256" key="1">
    <source>
        <dbReference type="SAM" id="Phobius"/>
    </source>
</evidence>